<gene>
    <name evidence="2" type="ORF">P280DRAFT_479148</name>
</gene>
<evidence type="ECO:0000313" key="3">
    <source>
        <dbReference type="Proteomes" id="UP000799753"/>
    </source>
</evidence>
<dbReference type="EMBL" id="MU006782">
    <property type="protein sequence ID" value="KAF2641887.1"/>
    <property type="molecule type" value="Genomic_DNA"/>
</dbReference>
<evidence type="ECO:0000256" key="1">
    <source>
        <dbReference type="SAM" id="SignalP"/>
    </source>
</evidence>
<organism evidence="2 3">
    <name type="scientific">Massarina eburnea CBS 473.64</name>
    <dbReference type="NCBI Taxonomy" id="1395130"/>
    <lineage>
        <taxon>Eukaryota</taxon>
        <taxon>Fungi</taxon>
        <taxon>Dikarya</taxon>
        <taxon>Ascomycota</taxon>
        <taxon>Pezizomycotina</taxon>
        <taxon>Dothideomycetes</taxon>
        <taxon>Pleosporomycetidae</taxon>
        <taxon>Pleosporales</taxon>
        <taxon>Massarineae</taxon>
        <taxon>Massarinaceae</taxon>
        <taxon>Massarina</taxon>
    </lineage>
</organism>
<name>A0A6A6S3K3_9PLEO</name>
<dbReference type="OrthoDB" id="3783962at2759"/>
<sequence>MRATPLLALRILLIILFNVFVHTPVAEAQASTSTPSLHSQRFVHPSKGDVLVTGDTFTIRWTTIPQFGYVTLQLWDKTSYGYSHDLTTPCYPYARSTFCGTIATHVPNNGSHEWRIPFPANGTNNAGYTFPRGEKVFWVKLFVEDFIQSSIGNKDPVLSFSQNFAFAKEGESGTVVSVDLATVTSARQLPLETVVLTSMVHESGSTGKLTGNAETATATRIPARNGTAFDPVQGAASKKQNLLGAALVVLGALARRR</sequence>
<accession>A0A6A6S3K3</accession>
<feature type="signal peptide" evidence="1">
    <location>
        <begin position="1"/>
        <end position="28"/>
    </location>
</feature>
<keyword evidence="3" id="KW-1185">Reference proteome</keyword>
<feature type="chain" id="PRO_5025601961" evidence="1">
    <location>
        <begin position="29"/>
        <end position="257"/>
    </location>
</feature>
<dbReference type="Proteomes" id="UP000799753">
    <property type="component" value="Unassembled WGS sequence"/>
</dbReference>
<keyword evidence="1" id="KW-0732">Signal</keyword>
<evidence type="ECO:0000313" key="2">
    <source>
        <dbReference type="EMBL" id="KAF2641887.1"/>
    </source>
</evidence>
<proteinExistence type="predicted"/>
<protein>
    <submittedName>
        <fullName evidence="2">Uncharacterized protein</fullName>
    </submittedName>
</protein>
<dbReference type="AlphaFoldDB" id="A0A6A6S3K3"/>
<reference evidence="2" key="1">
    <citation type="journal article" date="2020" name="Stud. Mycol.">
        <title>101 Dothideomycetes genomes: a test case for predicting lifestyles and emergence of pathogens.</title>
        <authorList>
            <person name="Haridas S."/>
            <person name="Albert R."/>
            <person name="Binder M."/>
            <person name="Bloem J."/>
            <person name="Labutti K."/>
            <person name="Salamov A."/>
            <person name="Andreopoulos B."/>
            <person name="Baker S."/>
            <person name="Barry K."/>
            <person name="Bills G."/>
            <person name="Bluhm B."/>
            <person name="Cannon C."/>
            <person name="Castanera R."/>
            <person name="Culley D."/>
            <person name="Daum C."/>
            <person name="Ezra D."/>
            <person name="Gonzalez J."/>
            <person name="Henrissat B."/>
            <person name="Kuo A."/>
            <person name="Liang C."/>
            <person name="Lipzen A."/>
            <person name="Lutzoni F."/>
            <person name="Magnuson J."/>
            <person name="Mondo S."/>
            <person name="Nolan M."/>
            <person name="Ohm R."/>
            <person name="Pangilinan J."/>
            <person name="Park H.-J."/>
            <person name="Ramirez L."/>
            <person name="Alfaro M."/>
            <person name="Sun H."/>
            <person name="Tritt A."/>
            <person name="Yoshinaga Y."/>
            <person name="Zwiers L.-H."/>
            <person name="Turgeon B."/>
            <person name="Goodwin S."/>
            <person name="Spatafora J."/>
            <person name="Crous P."/>
            <person name="Grigoriev I."/>
        </authorList>
    </citation>
    <scope>NUCLEOTIDE SEQUENCE</scope>
    <source>
        <strain evidence="2">CBS 473.64</strain>
    </source>
</reference>